<dbReference type="Proteomes" id="UP001149163">
    <property type="component" value="Unassembled WGS sequence"/>
</dbReference>
<dbReference type="RefSeq" id="XP_056538258.1">
    <property type="nucleotide sequence ID" value="XM_056692301.1"/>
</dbReference>
<name>A0A9W9HLI2_9EURO</name>
<organism evidence="2 3">
    <name type="scientific">Penicillium canariense</name>
    <dbReference type="NCBI Taxonomy" id="189055"/>
    <lineage>
        <taxon>Eukaryota</taxon>
        <taxon>Fungi</taxon>
        <taxon>Dikarya</taxon>
        <taxon>Ascomycota</taxon>
        <taxon>Pezizomycotina</taxon>
        <taxon>Eurotiomycetes</taxon>
        <taxon>Eurotiomycetidae</taxon>
        <taxon>Eurotiales</taxon>
        <taxon>Aspergillaceae</taxon>
        <taxon>Penicillium</taxon>
    </lineage>
</organism>
<dbReference type="EMBL" id="JAPQKN010000008">
    <property type="protein sequence ID" value="KAJ5150925.1"/>
    <property type="molecule type" value="Genomic_DNA"/>
</dbReference>
<protein>
    <submittedName>
        <fullName evidence="2">Uncharacterized protein</fullName>
    </submittedName>
</protein>
<gene>
    <name evidence="2" type="ORF">N7482_010177</name>
</gene>
<evidence type="ECO:0000313" key="3">
    <source>
        <dbReference type="Proteomes" id="UP001149163"/>
    </source>
</evidence>
<keyword evidence="3" id="KW-1185">Reference proteome</keyword>
<proteinExistence type="predicted"/>
<feature type="region of interest" description="Disordered" evidence="1">
    <location>
        <begin position="1"/>
        <end position="20"/>
    </location>
</feature>
<evidence type="ECO:0000256" key="1">
    <source>
        <dbReference type="SAM" id="MobiDB-lite"/>
    </source>
</evidence>
<reference evidence="2" key="2">
    <citation type="journal article" date="2023" name="IMA Fungus">
        <title>Comparative genomic study of the Penicillium genus elucidates a diverse pangenome and 15 lateral gene transfer events.</title>
        <authorList>
            <person name="Petersen C."/>
            <person name="Sorensen T."/>
            <person name="Nielsen M.R."/>
            <person name="Sondergaard T.E."/>
            <person name="Sorensen J.L."/>
            <person name="Fitzpatrick D.A."/>
            <person name="Frisvad J.C."/>
            <person name="Nielsen K.L."/>
        </authorList>
    </citation>
    <scope>NUCLEOTIDE SEQUENCE</scope>
    <source>
        <strain evidence="2">IBT 26290</strain>
    </source>
</reference>
<reference evidence="2" key="1">
    <citation type="submission" date="2022-11" db="EMBL/GenBank/DDBJ databases">
        <authorList>
            <person name="Petersen C."/>
        </authorList>
    </citation>
    <scope>NUCLEOTIDE SEQUENCE</scope>
    <source>
        <strain evidence="2">IBT 26290</strain>
    </source>
</reference>
<accession>A0A9W9HLI2</accession>
<sequence length="97" mass="10525">MVTTTMIAASTSTTSGTSAHSRCHLRHPKFLNYKAMIETCAQPPSVLTYDNDCDSKTNATATATSYPTTTTDTSTSMKVKSTSTATGFCIQFFHLYH</sequence>
<comment type="caution">
    <text evidence="2">The sequence shown here is derived from an EMBL/GenBank/DDBJ whole genome shotgun (WGS) entry which is preliminary data.</text>
</comment>
<evidence type="ECO:0000313" key="2">
    <source>
        <dbReference type="EMBL" id="KAJ5150925.1"/>
    </source>
</evidence>
<dbReference type="AlphaFoldDB" id="A0A9W9HLI2"/>
<dbReference type="GeneID" id="81431477"/>